<dbReference type="EMBL" id="JADXDR010000119">
    <property type="protein sequence ID" value="KAI7838747.1"/>
    <property type="molecule type" value="Genomic_DNA"/>
</dbReference>
<dbReference type="Proteomes" id="UP001205105">
    <property type="component" value="Unassembled WGS sequence"/>
</dbReference>
<feature type="compositionally biased region" description="Low complexity" evidence="1">
    <location>
        <begin position="22"/>
        <end position="45"/>
    </location>
</feature>
<organism evidence="2 3">
    <name type="scientific">Chlorella ohadii</name>
    <dbReference type="NCBI Taxonomy" id="2649997"/>
    <lineage>
        <taxon>Eukaryota</taxon>
        <taxon>Viridiplantae</taxon>
        <taxon>Chlorophyta</taxon>
        <taxon>core chlorophytes</taxon>
        <taxon>Trebouxiophyceae</taxon>
        <taxon>Chlorellales</taxon>
        <taxon>Chlorellaceae</taxon>
        <taxon>Chlorella clade</taxon>
        <taxon>Chlorella</taxon>
    </lineage>
</organism>
<comment type="caution">
    <text evidence="2">The sequence shown here is derived from an EMBL/GenBank/DDBJ whole genome shotgun (WGS) entry which is preliminary data.</text>
</comment>
<proteinExistence type="predicted"/>
<accession>A0AAD5H473</accession>
<evidence type="ECO:0000256" key="1">
    <source>
        <dbReference type="SAM" id="MobiDB-lite"/>
    </source>
</evidence>
<keyword evidence="3" id="KW-1185">Reference proteome</keyword>
<name>A0AAD5H473_9CHLO</name>
<dbReference type="AlphaFoldDB" id="A0AAD5H473"/>
<protein>
    <submittedName>
        <fullName evidence="2">Uncharacterized protein</fullName>
    </submittedName>
</protein>
<gene>
    <name evidence="2" type="ORF">COHA_007542</name>
</gene>
<evidence type="ECO:0000313" key="3">
    <source>
        <dbReference type="Proteomes" id="UP001205105"/>
    </source>
</evidence>
<reference evidence="2" key="1">
    <citation type="submission" date="2020-11" db="EMBL/GenBank/DDBJ databases">
        <title>Chlorella ohadii genome sequencing and assembly.</title>
        <authorList>
            <person name="Murik O."/>
            <person name="Treves H."/>
            <person name="Kedem I."/>
            <person name="Shotland Y."/>
            <person name="Kaplan A."/>
        </authorList>
    </citation>
    <scope>NUCLEOTIDE SEQUENCE</scope>
    <source>
        <strain evidence="2">1</strain>
    </source>
</reference>
<evidence type="ECO:0000313" key="2">
    <source>
        <dbReference type="EMBL" id="KAI7838747.1"/>
    </source>
</evidence>
<feature type="region of interest" description="Disordered" evidence="1">
    <location>
        <begin position="1"/>
        <end position="69"/>
    </location>
</feature>
<sequence length="126" mass="12915">MQPPLRDAARQTGEPPTPPPAASETEPASARVSAFAAGSGKASAGASGGLPPLTGASGGDGPPKLPPLQARKYHRVDDEWDAIQAAGEESPRAALADQFSAMRADSSALSRQQTAGPAYLEFPLFY</sequence>